<dbReference type="PATRIC" id="fig|1121877.4.peg.3249"/>
<keyword evidence="6" id="KW-0418">Kinase</keyword>
<comment type="similarity">
    <text evidence="2">Belongs to the PEP-utilizing enzyme family.</text>
</comment>
<evidence type="ECO:0000259" key="12">
    <source>
        <dbReference type="Pfam" id="PF05524"/>
    </source>
</evidence>
<dbReference type="InterPro" id="IPR036618">
    <property type="entry name" value="PtsI_HPr-bd_sf"/>
</dbReference>
<keyword evidence="4 13" id="KW-0808">Transferase</keyword>
<keyword evidence="13" id="KW-0670">Pyruvate</keyword>
<dbReference type="EMBL" id="JXUW01000045">
    <property type="protein sequence ID" value="KJE75378.1"/>
    <property type="molecule type" value="Genomic_DNA"/>
</dbReference>
<evidence type="ECO:0000256" key="7">
    <source>
        <dbReference type="ARBA" id="ARBA00022842"/>
    </source>
</evidence>
<dbReference type="InterPro" id="IPR008731">
    <property type="entry name" value="PTS_EIN"/>
</dbReference>
<dbReference type="AlphaFoldDB" id="A0A0D8FQ28"/>
<protein>
    <recommendedName>
        <fullName evidence="3">Phosphoenolpyruvate-protein phosphotransferase</fullName>
    </recommendedName>
    <alternativeName>
        <fullName evidence="8">Phosphotransferase system, enzyme I</fullName>
    </alternativeName>
</protein>
<dbReference type="InterPro" id="IPR050499">
    <property type="entry name" value="PEP-utilizing_PTS_enzyme"/>
</dbReference>
<dbReference type="GeneID" id="78373850"/>
<evidence type="ECO:0000313" key="13">
    <source>
        <dbReference type="EMBL" id="KJE75378.1"/>
    </source>
</evidence>
<dbReference type="PANTHER" id="PTHR46244:SF3">
    <property type="entry name" value="PHOSPHOENOLPYRUVATE-PROTEIN PHOSPHOTRANSFERASE"/>
    <property type="match status" value="1"/>
</dbReference>
<reference evidence="13 14" key="1">
    <citation type="submission" date="2015-01" db="EMBL/GenBank/DDBJ databases">
        <title>Draft genome of the acidophilic iron oxidizer Ferrimicrobium acidiphilum strain T23.</title>
        <authorList>
            <person name="Poehlein A."/>
            <person name="Eisen S."/>
            <person name="Schloemann M."/>
            <person name="Johnson B.D."/>
            <person name="Daniel R."/>
            <person name="Muehling M."/>
        </authorList>
    </citation>
    <scope>NUCLEOTIDE SEQUENCE [LARGE SCALE GENOMIC DNA]</scope>
    <source>
        <strain evidence="13 14">T23</strain>
    </source>
</reference>
<dbReference type="Gene3D" id="3.50.30.10">
    <property type="entry name" value="Phosphohistidine domain"/>
    <property type="match status" value="1"/>
</dbReference>
<evidence type="ECO:0000256" key="6">
    <source>
        <dbReference type="ARBA" id="ARBA00022777"/>
    </source>
</evidence>
<dbReference type="PANTHER" id="PTHR46244">
    <property type="entry name" value="PHOSPHOENOLPYRUVATE-PROTEIN PHOSPHOTRANSFERASE"/>
    <property type="match status" value="1"/>
</dbReference>
<dbReference type="Pfam" id="PF02896">
    <property type="entry name" value="PEP-utilizers_C"/>
    <property type="match status" value="1"/>
</dbReference>
<keyword evidence="7" id="KW-0460">Magnesium</keyword>
<dbReference type="GO" id="GO:0016301">
    <property type="term" value="F:kinase activity"/>
    <property type="evidence" value="ECO:0007669"/>
    <property type="project" value="UniProtKB-KW"/>
</dbReference>
<dbReference type="Proteomes" id="UP000032336">
    <property type="component" value="Unassembled WGS sequence"/>
</dbReference>
<dbReference type="Pfam" id="PF00391">
    <property type="entry name" value="PEP-utilizers"/>
    <property type="match status" value="1"/>
</dbReference>
<comment type="cofactor">
    <cofactor evidence="1">
        <name>Mg(2+)</name>
        <dbReference type="ChEBI" id="CHEBI:18420"/>
    </cofactor>
</comment>
<dbReference type="InterPro" id="IPR008279">
    <property type="entry name" value="PEP-util_enz_mobile_dom"/>
</dbReference>
<evidence type="ECO:0000256" key="1">
    <source>
        <dbReference type="ARBA" id="ARBA00001946"/>
    </source>
</evidence>
<dbReference type="InterPro" id="IPR000121">
    <property type="entry name" value="PEP_util_C"/>
</dbReference>
<dbReference type="Gene3D" id="3.20.20.60">
    <property type="entry name" value="Phosphoenolpyruvate-binding domains"/>
    <property type="match status" value="1"/>
</dbReference>
<organism evidence="13 14">
    <name type="scientific">Ferrimicrobium acidiphilum DSM 19497</name>
    <dbReference type="NCBI Taxonomy" id="1121877"/>
    <lineage>
        <taxon>Bacteria</taxon>
        <taxon>Bacillati</taxon>
        <taxon>Actinomycetota</taxon>
        <taxon>Acidimicrobiia</taxon>
        <taxon>Acidimicrobiales</taxon>
        <taxon>Acidimicrobiaceae</taxon>
        <taxon>Ferrimicrobium</taxon>
    </lineage>
</organism>
<keyword evidence="14" id="KW-1185">Reference proteome</keyword>
<name>A0A0D8FQ28_9ACTN</name>
<dbReference type="STRING" id="1121877.FEAC_28810"/>
<evidence type="ECO:0000256" key="5">
    <source>
        <dbReference type="ARBA" id="ARBA00022723"/>
    </source>
</evidence>
<evidence type="ECO:0000259" key="11">
    <source>
        <dbReference type="Pfam" id="PF02896"/>
    </source>
</evidence>
<feature type="domain" description="PEP-utilising enzyme mobile" evidence="10">
    <location>
        <begin position="197"/>
        <end position="266"/>
    </location>
</feature>
<proteinExistence type="inferred from homology"/>
<dbReference type="InterPro" id="IPR015813">
    <property type="entry name" value="Pyrv/PenolPyrv_kinase-like_dom"/>
</dbReference>
<dbReference type="SUPFAM" id="SSF52009">
    <property type="entry name" value="Phosphohistidine domain"/>
    <property type="match status" value="1"/>
</dbReference>
<accession>A0A0D8FQ28</accession>
<dbReference type="GO" id="GO:0009401">
    <property type="term" value="P:phosphoenolpyruvate-dependent sugar phosphotransferase system"/>
    <property type="evidence" value="ECO:0007669"/>
    <property type="project" value="InterPro"/>
</dbReference>
<dbReference type="Pfam" id="PF05524">
    <property type="entry name" value="PEP-utilisers_N"/>
    <property type="match status" value="1"/>
</dbReference>
<gene>
    <name evidence="13" type="primary">ptsI</name>
    <name evidence="13" type="ORF">FEAC_28810</name>
</gene>
<evidence type="ECO:0000256" key="8">
    <source>
        <dbReference type="ARBA" id="ARBA00033235"/>
    </source>
</evidence>
<dbReference type="eggNOG" id="COG1080">
    <property type="taxonomic scope" value="Bacteria"/>
</dbReference>
<dbReference type="SUPFAM" id="SSF51621">
    <property type="entry name" value="Phosphoenolpyruvate/pyruvate domain"/>
    <property type="match status" value="1"/>
</dbReference>
<feature type="region of interest" description="Disordered" evidence="9">
    <location>
        <begin position="1"/>
        <end position="67"/>
    </location>
</feature>
<feature type="domain" description="PEP-utilising enzyme C-terminal" evidence="11">
    <location>
        <begin position="291"/>
        <end position="562"/>
    </location>
</feature>
<dbReference type="GO" id="GO:0046872">
    <property type="term" value="F:metal ion binding"/>
    <property type="evidence" value="ECO:0007669"/>
    <property type="project" value="UniProtKB-KW"/>
</dbReference>
<evidence type="ECO:0000313" key="14">
    <source>
        <dbReference type="Proteomes" id="UP000032336"/>
    </source>
</evidence>
<dbReference type="Gene3D" id="1.10.274.10">
    <property type="entry name" value="PtsI, HPr-binding domain"/>
    <property type="match status" value="1"/>
</dbReference>
<dbReference type="InterPro" id="IPR040442">
    <property type="entry name" value="Pyrv_kinase-like_dom_sf"/>
</dbReference>
<dbReference type="SUPFAM" id="SSF47831">
    <property type="entry name" value="Enzyme I of the PEP:sugar phosphotransferase system HPr-binding (sub)domain"/>
    <property type="match status" value="1"/>
</dbReference>
<evidence type="ECO:0000256" key="3">
    <source>
        <dbReference type="ARBA" id="ARBA00016544"/>
    </source>
</evidence>
<feature type="compositionally biased region" description="Low complexity" evidence="9">
    <location>
        <begin position="1"/>
        <end position="15"/>
    </location>
</feature>
<evidence type="ECO:0000256" key="2">
    <source>
        <dbReference type="ARBA" id="ARBA00007837"/>
    </source>
</evidence>
<evidence type="ECO:0000259" key="10">
    <source>
        <dbReference type="Pfam" id="PF00391"/>
    </source>
</evidence>
<dbReference type="PRINTS" id="PR01736">
    <property type="entry name" value="PHPHTRNFRASE"/>
</dbReference>
<evidence type="ECO:0000256" key="4">
    <source>
        <dbReference type="ARBA" id="ARBA00022679"/>
    </source>
</evidence>
<sequence>MSDLGGSSSGSGQDSSTEELRGFGVGTRSVSGRIVRIGKQPPLIEGRNSGEASEGNDSAQVDSAFGDSDSIEFEGRDALRSRLSEMLEVVGIELETLGQNAPSEVADILEAQAMMAQDPTLVDRLLANVEPDPMVDAKCQLQRRNLRAAFEKVAAELRSVGGYIGERADDIGEIGARVADHLFGSADSQAIDEPNVNSILLFDQLTAAQASTLEPSSIIGVIVATGGPSGHAALILRSLDIPAVVGCPRAYEIPDGAVVLLDPLRGLVRIGANGRVPTSAHRPTVGHRSPRSVLATKAVQLLANVGSLADAQEARSQGAEGIGLVRTEFLFEGRELEPSVDEQVSTYRSLIEPFCETGQPVTVRTLDVGSDKPLPFVNLSREDNPALGVRGIRLVNQVPGLLERQLEALARTRALVGGVDLRVMAPMISSIGEVNSFVEMARSAGLGSLGIMIEVPALALDFRRVAPLVDFASIGTNDLMQYLMGVDRNASMLGELLDPWSPVALRLIGALAREGARAKVAVSVCGEAASDPLLAIVLVGLGITSLSMTPVALAQVREVLDAVSMTRARRLAQLAIRQLDSTAARHVVGEAI</sequence>
<keyword evidence="5" id="KW-0479">Metal-binding</keyword>
<evidence type="ECO:0000256" key="9">
    <source>
        <dbReference type="SAM" id="MobiDB-lite"/>
    </source>
</evidence>
<dbReference type="RefSeq" id="WP_052566532.1">
    <property type="nucleotide sequence ID" value="NZ_JQKF01000052.1"/>
</dbReference>
<comment type="caution">
    <text evidence="13">The sequence shown here is derived from an EMBL/GenBank/DDBJ whole genome shotgun (WGS) entry which is preliminary data.</text>
</comment>
<feature type="domain" description="Phosphotransferase system enzyme I N-terminal" evidence="12">
    <location>
        <begin position="67"/>
        <end position="153"/>
    </location>
</feature>
<dbReference type="InterPro" id="IPR036637">
    <property type="entry name" value="Phosphohistidine_dom_sf"/>
</dbReference>